<dbReference type="InterPro" id="IPR053138">
    <property type="entry name" value="N-alpha-Ac-DABA_deacetylase"/>
</dbReference>
<evidence type="ECO:0000313" key="7">
    <source>
        <dbReference type="EMBL" id="ABC63642.1"/>
    </source>
</evidence>
<dbReference type="PANTHER" id="PTHR37326:SF2">
    <property type="entry name" value="SUCCINYLGLUTAMATE DESUCCINYLASE_ASPARTOACYLASE FAMILY PROTEIN"/>
    <property type="match status" value="1"/>
</dbReference>
<dbReference type="InterPro" id="IPR055438">
    <property type="entry name" value="AstE_AspA_cat"/>
</dbReference>
<accession>Q2N9J9</accession>
<dbReference type="STRING" id="314225.ELI_07750"/>
<evidence type="ECO:0000256" key="2">
    <source>
        <dbReference type="ARBA" id="ARBA00022723"/>
    </source>
</evidence>
<evidence type="ECO:0000256" key="4">
    <source>
        <dbReference type="ARBA" id="ARBA00022833"/>
    </source>
</evidence>
<keyword evidence="4" id="KW-0862">Zinc</keyword>
<feature type="compositionally biased region" description="Acidic residues" evidence="5">
    <location>
        <begin position="337"/>
        <end position="353"/>
    </location>
</feature>
<sequence>MGHSSFIIGDQAVRPGTSAIVHLPITTMATGINSTLGVQVLHGATEGPAVFVSGAVHGDEIIGSAIAQRLSAEIDPRELAGTLLLVPVANIFGFLNRSRYLPDRRDLNRSFPGNSSGSLASQLAQVFLTEVIERCTLGIDIHSAAIHRYNLPQIRLAEGNRRLMELAEAFGPQVIIEAPLRAGSMRGLAAERGIDMLLLEAGEGLRFDPLSIETGVVGIKRVLAHEGLIGDSVALDKVSKSAHAKKTVWLRAPRGGVLHADKTSGNAVHEGDVLATVSGLFGEDGQEIVSPVDGIVIGHATLPVVHQGDALFHVAKIADPLRASDRIETIADALLSGDDDDPSEPLMDEDEVG</sequence>
<organism evidence="7 8">
    <name type="scientific">Erythrobacter litoralis (strain HTCC2594)</name>
    <dbReference type="NCBI Taxonomy" id="314225"/>
    <lineage>
        <taxon>Bacteria</taxon>
        <taxon>Pseudomonadati</taxon>
        <taxon>Pseudomonadota</taxon>
        <taxon>Alphaproteobacteria</taxon>
        <taxon>Sphingomonadales</taxon>
        <taxon>Erythrobacteraceae</taxon>
        <taxon>Erythrobacter/Porphyrobacter group</taxon>
        <taxon>Erythrobacter</taxon>
    </lineage>
</organism>
<dbReference type="Pfam" id="PF24827">
    <property type="entry name" value="AstE_AspA_cat"/>
    <property type="match status" value="1"/>
</dbReference>
<dbReference type="AlphaFoldDB" id="Q2N9J9"/>
<dbReference type="InterPro" id="IPR043795">
    <property type="entry name" value="N-alpha-Ac-DABA-like"/>
</dbReference>
<dbReference type="Proteomes" id="UP000008808">
    <property type="component" value="Chromosome"/>
</dbReference>
<dbReference type="EMBL" id="CP000157">
    <property type="protein sequence ID" value="ABC63642.1"/>
    <property type="molecule type" value="Genomic_DNA"/>
</dbReference>
<dbReference type="PANTHER" id="PTHR37326">
    <property type="entry name" value="BLL3975 PROTEIN"/>
    <property type="match status" value="1"/>
</dbReference>
<dbReference type="GO" id="GO:0016788">
    <property type="term" value="F:hydrolase activity, acting on ester bonds"/>
    <property type="evidence" value="ECO:0007669"/>
    <property type="project" value="InterPro"/>
</dbReference>
<dbReference type="Gene3D" id="3.40.630.10">
    <property type="entry name" value="Zn peptidases"/>
    <property type="match status" value="1"/>
</dbReference>
<proteinExistence type="predicted"/>
<dbReference type="HOGENOM" id="CLU_035605_0_1_5"/>
<keyword evidence="2" id="KW-0479">Metal-binding</keyword>
<evidence type="ECO:0000313" key="8">
    <source>
        <dbReference type="Proteomes" id="UP000008808"/>
    </source>
</evidence>
<evidence type="ECO:0000259" key="6">
    <source>
        <dbReference type="Pfam" id="PF24827"/>
    </source>
</evidence>
<dbReference type="OrthoDB" id="9782876at2"/>
<dbReference type="GO" id="GO:0016811">
    <property type="term" value="F:hydrolase activity, acting on carbon-nitrogen (but not peptide) bonds, in linear amides"/>
    <property type="evidence" value="ECO:0007669"/>
    <property type="project" value="InterPro"/>
</dbReference>
<dbReference type="eggNOG" id="COG3608">
    <property type="taxonomic scope" value="Bacteria"/>
</dbReference>
<dbReference type="GO" id="GO:0046872">
    <property type="term" value="F:metal ion binding"/>
    <property type="evidence" value="ECO:0007669"/>
    <property type="project" value="UniProtKB-KW"/>
</dbReference>
<dbReference type="PIRSF" id="PIRSF039012">
    <property type="entry name" value="ASP"/>
    <property type="match status" value="1"/>
</dbReference>
<comment type="cofactor">
    <cofactor evidence="1">
        <name>Zn(2+)</name>
        <dbReference type="ChEBI" id="CHEBI:29105"/>
    </cofactor>
</comment>
<name>Q2N9J9_ERYLH</name>
<dbReference type="KEGG" id="eli:ELI_07750"/>
<protein>
    <recommendedName>
        <fullName evidence="6">Succinylglutamate desuccinylase/Aspartoacylase catalytic domain-containing protein</fullName>
    </recommendedName>
</protein>
<gene>
    <name evidence="7" type="ordered locus">ELI_07750</name>
</gene>
<keyword evidence="8" id="KW-1185">Reference proteome</keyword>
<feature type="region of interest" description="Disordered" evidence="5">
    <location>
        <begin position="334"/>
        <end position="353"/>
    </location>
</feature>
<evidence type="ECO:0000256" key="5">
    <source>
        <dbReference type="SAM" id="MobiDB-lite"/>
    </source>
</evidence>
<keyword evidence="3" id="KW-0378">Hydrolase</keyword>
<evidence type="ECO:0000256" key="3">
    <source>
        <dbReference type="ARBA" id="ARBA00022801"/>
    </source>
</evidence>
<dbReference type="CDD" id="cd06251">
    <property type="entry name" value="M14_ASTE_ASPA-like"/>
    <property type="match status" value="1"/>
</dbReference>
<evidence type="ECO:0000256" key="1">
    <source>
        <dbReference type="ARBA" id="ARBA00001947"/>
    </source>
</evidence>
<dbReference type="RefSeq" id="WP_011414476.1">
    <property type="nucleotide sequence ID" value="NC_007722.1"/>
</dbReference>
<reference evidence="8" key="1">
    <citation type="journal article" date="2009" name="J. Bacteriol.">
        <title>Complete genome sequence of Erythrobacter litoralis HTCC2594.</title>
        <authorList>
            <person name="Oh H.M."/>
            <person name="Giovannoni S.J."/>
            <person name="Ferriera S."/>
            <person name="Johnson J."/>
            <person name="Cho J.C."/>
        </authorList>
    </citation>
    <scope>NUCLEOTIDE SEQUENCE [LARGE SCALE GENOMIC DNA]</scope>
    <source>
        <strain evidence="8">HTCC2594</strain>
    </source>
</reference>
<dbReference type="SUPFAM" id="SSF53187">
    <property type="entry name" value="Zn-dependent exopeptidases"/>
    <property type="match status" value="1"/>
</dbReference>
<feature type="domain" description="Succinylglutamate desuccinylase/Aspartoacylase catalytic" evidence="6">
    <location>
        <begin position="47"/>
        <end position="225"/>
    </location>
</feature>